<protein>
    <submittedName>
        <fullName evidence="1">Uncharacterized protein</fullName>
    </submittedName>
</protein>
<comment type="caution">
    <text evidence="1">The sequence shown here is derived from an EMBL/GenBank/DDBJ whole genome shotgun (WGS) entry which is preliminary data.</text>
</comment>
<evidence type="ECO:0000313" key="2">
    <source>
        <dbReference type="Proteomes" id="UP000325313"/>
    </source>
</evidence>
<gene>
    <name evidence="1" type="ORF">PGTUg99_015323</name>
</gene>
<proteinExistence type="predicted"/>
<dbReference type="Proteomes" id="UP000325313">
    <property type="component" value="Unassembled WGS sequence"/>
</dbReference>
<sequence>MALLSKNAGLVNSSALGFDLSLVSGQGMFSHEDFTTRENFIHPEKLLADDREEN</sequence>
<reference evidence="1 2" key="1">
    <citation type="submission" date="2019-05" db="EMBL/GenBank/DDBJ databases">
        <title>Emergence of the Ug99 lineage of the wheat stem rust pathogen through somatic hybridization.</title>
        <authorList>
            <person name="Li F."/>
            <person name="Upadhyaya N.M."/>
            <person name="Sperschneider J."/>
            <person name="Matny O."/>
            <person name="Nguyen-Phuc H."/>
            <person name="Mago R."/>
            <person name="Raley C."/>
            <person name="Miller M.E."/>
            <person name="Silverstein K.A.T."/>
            <person name="Henningsen E."/>
            <person name="Hirsch C.D."/>
            <person name="Visser B."/>
            <person name="Pretorius Z.A."/>
            <person name="Steffenson B.J."/>
            <person name="Schwessinger B."/>
            <person name="Dodds P.N."/>
            <person name="Figueroa M."/>
        </authorList>
    </citation>
    <scope>NUCLEOTIDE SEQUENCE [LARGE SCALE GENOMIC DNA]</scope>
    <source>
        <strain evidence="1 2">Ug99</strain>
    </source>
</reference>
<evidence type="ECO:0000313" key="1">
    <source>
        <dbReference type="EMBL" id="KAA1130953.1"/>
    </source>
</evidence>
<name>A0A5B0S1K6_PUCGR</name>
<organism evidence="1 2">
    <name type="scientific">Puccinia graminis f. sp. tritici</name>
    <dbReference type="NCBI Taxonomy" id="56615"/>
    <lineage>
        <taxon>Eukaryota</taxon>
        <taxon>Fungi</taxon>
        <taxon>Dikarya</taxon>
        <taxon>Basidiomycota</taxon>
        <taxon>Pucciniomycotina</taxon>
        <taxon>Pucciniomycetes</taxon>
        <taxon>Pucciniales</taxon>
        <taxon>Pucciniaceae</taxon>
        <taxon>Puccinia</taxon>
    </lineage>
</organism>
<accession>A0A5B0S1K6</accession>
<dbReference type="AlphaFoldDB" id="A0A5B0S1K6"/>
<dbReference type="EMBL" id="VDEP01000105">
    <property type="protein sequence ID" value="KAA1130953.1"/>
    <property type="molecule type" value="Genomic_DNA"/>
</dbReference>